<dbReference type="EMBL" id="FO704551">
    <property type="protein sequence ID" value="CDG21944.1"/>
    <property type="molecule type" value="Genomic_DNA"/>
</dbReference>
<keyword evidence="1" id="KW-1133">Transmembrane helix</keyword>
<dbReference type="RefSeq" id="WP_157879476.1">
    <property type="nucleotide sequence ID" value="NZ_FO704551.1"/>
</dbReference>
<keyword evidence="1" id="KW-0472">Membrane</keyword>
<evidence type="ECO:0000256" key="1">
    <source>
        <dbReference type="SAM" id="Phobius"/>
    </source>
</evidence>
<feature type="transmembrane region" description="Helical" evidence="1">
    <location>
        <begin position="25"/>
        <end position="42"/>
    </location>
</feature>
<keyword evidence="1" id="KW-0812">Transmembrane</keyword>
<name>A0A068R4I0_9GAMM</name>
<protein>
    <submittedName>
        <fullName evidence="2">Uncharacterized protein</fullName>
    </submittedName>
</protein>
<gene>
    <name evidence="2" type="ORF">XPG1_2289</name>
</gene>
<dbReference type="AlphaFoldDB" id="A0A068R4I0"/>
<organism evidence="2 3">
    <name type="scientific">Xenorhabdus poinarii G6</name>
    <dbReference type="NCBI Taxonomy" id="1354304"/>
    <lineage>
        <taxon>Bacteria</taxon>
        <taxon>Pseudomonadati</taxon>
        <taxon>Pseudomonadota</taxon>
        <taxon>Gammaproteobacteria</taxon>
        <taxon>Enterobacterales</taxon>
        <taxon>Morganellaceae</taxon>
        <taxon>Xenorhabdus</taxon>
    </lineage>
</organism>
<evidence type="ECO:0000313" key="2">
    <source>
        <dbReference type="EMBL" id="CDG21944.1"/>
    </source>
</evidence>
<dbReference type="KEGG" id="xpo:XPG1_2289"/>
<accession>A0A068R4I0</accession>
<dbReference type="Proteomes" id="UP000032735">
    <property type="component" value="Chromosome"/>
</dbReference>
<evidence type="ECO:0000313" key="3">
    <source>
        <dbReference type="Proteomes" id="UP000032735"/>
    </source>
</evidence>
<dbReference type="STRING" id="1354304.XPG1_2289"/>
<sequence length="48" mass="5435">MQSQPFLVDWVGMRTALYMGNSKNVVLVVCMCNLLTISNVMVRKRVMG</sequence>
<reference evidence="2 3" key="1">
    <citation type="submission" date="2013-07" db="EMBL/GenBank/DDBJ databases">
        <authorList>
            <person name="Genoscope - CEA"/>
        </authorList>
    </citation>
    <scope>NUCLEOTIDE SEQUENCE [LARGE SCALE GENOMIC DNA]</scope>
    <source>
        <strain evidence="2 3">G6</strain>
    </source>
</reference>
<keyword evidence="3" id="KW-1185">Reference proteome</keyword>
<dbReference type="HOGENOM" id="CLU_3159541_0_0_6"/>
<proteinExistence type="predicted"/>